<dbReference type="OrthoDB" id="426326at2759"/>
<evidence type="ECO:0000313" key="3">
    <source>
        <dbReference type="Proteomes" id="UP000654075"/>
    </source>
</evidence>
<evidence type="ECO:0000256" key="1">
    <source>
        <dbReference type="SAM" id="MobiDB-lite"/>
    </source>
</evidence>
<accession>A0A813DKW4</accession>
<dbReference type="EMBL" id="CAJNNV010002635">
    <property type="protein sequence ID" value="CAE8587517.1"/>
    <property type="molecule type" value="Genomic_DNA"/>
</dbReference>
<dbReference type="Proteomes" id="UP000654075">
    <property type="component" value="Unassembled WGS sequence"/>
</dbReference>
<proteinExistence type="predicted"/>
<dbReference type="AlphaFoldDB" id="A0A813DKW4"/>
<feature type="compositionally biased region" description="Basic and acidic residues" evidence="1">
    <location>
        <begin position="156"/>
        <end position="181"/>
    </location>
</feature>
<reference evidence="2" key="1">
    <citation type="submission" date="2021-02" db="EMBL/GenBank/DDBJ databases">
        <authorList>
            <person name="Dougan E. K."/>
            <person name="Rhodes N."/>
            <person name="Thang M."/>
            <person name="Chan C."/>
        </authorList>
    </citation>
    <scope>NUCLEOTIDE SEQUENCE</scope>
</reference>
<feature type="region of interest" description="Disordered" evidence="1">
    <location>
        <begin position="68"/>
        <end position="93"/>
    </location>
</feature>
<gene>
    <name evidence="2" type="ORF">PGLA1383_LOCUS6354</name>
</gene>
<organism evidence="2 3">
    <name type="scientific">Polarella glacialis</name>
    <name type="common">Dinoflagellate</name>
    <dbReference type="NCBI Taxonomy" id="89957"/>
    <lineage>
        <taxon>Eukaryota</taxon>
        <taxon>Sar</taxon>
        <taxon>Alveolata</taxon>
        <taxon>Dinophyceae</taxon>
        <taxon>Suessiales</taxon>
        <taxon>Suessiaceae</taxon>
        <taxon>Polarella</taxon>
    </lineage>
</organism>
<feature type="region of interest" description="Disordered" evidence="1">
    <location>
        <begin position="1"/>
        <end position="22"/>
    </location>
</feature>
<name>A0A813DKW4_POLGL</name>
<protein>
    <submittedName>
        <fullName evidence="2">Uncharacterized protein</fullName>
    </submittedName>
</protein>
<feature type="region of interest" description="Disordered" evidence="1">
    <location>
        <begin position="140"/>
        <end position="183"/>
    </location>
</feature>
<feature type="region of interest" description="Disordered" evidence="1">
    <location>
        <begin position="337"/>
        <end position="369"/>
    </location>
</feature>
<comment type="caution">
    <text evidence="2">The sequence shown here is derived from an EMBL/GenBank/DDBJ whole genome shotgun (WGS) entry which is preliminary data.</text>
</comment>
<feature type="compositionally biased region" description="Acidic residues" evidence="1">
    <location>
        <begin position="75"/>
        <end position="93"/>
    </location>
</feature>
<sequence>MQAVPGANRPGTAPVRRPPGRPEVARLVQDLLGSVASTACSSSCGALATELPRRPHTACAGAQAVVVESSGAQEVSDDDESDGGSLDPYDDDEALELLRSPFAVPATLISTGPSSRSEVLILEDSLSRGERLLLSGGFFGSTGAASSSPRPGGAPKEVRSGRGSGPEKRTALPDSTAEKLPRRCLLLSGRSAAGSAGRPNAGMAPRAARLKSHNSWANFMPMRKTVSLSDSIAAVSSTASPKTVSSTGISPLKEVEPLAPAVEEQKLEANTAAELDGLAGLIEQKKQPGPKFRVLPGSSRPALASGIGVASDAKREFVVLEFRTEPRVVPASRRIFGKEANPLPGGRAGPGPILCSSKSGKGFTPLPRFRQDSRQWAIEREALAARAGGAPP</sequence>
<evidence type="ECO:0000313" key="2">
    <source>
        <dbReference type="EMBL" id="CAE8587517.1"/>
    </source>
</evidence>
<keyword evidence="3" id="KW-1185">Reference proteome</keyword>